<evidence type="ECO:0000313" key="4">
    <source>
        <dbReference type="Proteomes" id="UP001432027"/>
    </source>
</evidence>
<evidence type="ECO:0000313" key="3">
    <source>
        <dbReference type="EMBL" id="GMS85252.1"/>
    </source>
</evidence>
<comment type="caution">
    <text evidence="3">The sequence shown here is derived from an EMBL/GenBank/DDBJ whole genome shotgun (WGS) entry which is preliminary data.</text>
</comment>
<dbReference type="InterPro" id="IPR052728">
    <property type="entry name" value="O2_lipid_transport_reg"/>
</dbReference>
<protein>
    <recommendedName>
        <fullName evidence="2">Nose resistant-to-fluoxetine protein N-terminal domain-containing protein</fullName>
    </recommendedName>
</protein>
<dbReference type="Proteomes" id="UP001432027">
    <property type="component" value="Unassembled WGS sequence"/>
</dbReference>
<feature type="transmembrane region" description="Helical" evidence="1">
    <location>
        <begin position="332"/>
        <end position="352"/>
    </location>
</feature>
<keyword evidence="1" id="KW-0472">Membrane</keyword>
<sequence length="435" mass="49298">FLQFCQAEPRNLLLQGVQLQRRVEIVMEEHSLVWEQAIIDKDSLFDARKIIDILGENTQLLSTECSQDIALIVQSLIEIEKGAVKGNVSLTDFDREVILPMLDSAGRIGPALLKGHVYFAGHFSECKSVDFAVEGRTRRFRGEYFRIAVDVAFQDNTVNGSCARTGLEYTFGVCLPEGCSSADLLGVLKPESGDPIARNPVCKVQRTNDNMPPIDAGFYVTVTIMGVIAVISIAAGAIDYFFCETAQKAGITNALPWRLFMAFSLSANMASIFDVSGAYKDGQISPIHCIRFFSMSWVVLGHFVSIYITVAANPSDIIKMGKDFLSEFIMNAYFAVDSFFFMSGLLLTFIWFKNYHKNPHGTNSPTSWVMFYIHRIIRLSPPFYMMVAFTTWVYQHLFIDRPINIMPFILEDYCSETWWIELLYVHNWWKTDKPV</sequence>
<organism evidence="3 4">
    <name type="scientific">Pristionchus entomophagus</name>
    <dbReference type="NCBI Taxonomy" id="358040"/>
    <lineage>
        <taxon>Eukaryota</taxon>
        <taxon>Metazoa</taxon>
        <taxon>Ecdysozoa</taxon>
        <taxon>Nematoda</taxon>
        <taxon>Chromadorea</taxon>
        <taxon>Rhabditida</taxon>
        <taxon>Rhabditina</taxon>
        <taxon>Diplogasteromorpha</taxon>
        <taxon>Diplogasteroidea</taxon>
        <taxon>Neodiplogasteridae</taxon>
        <taxon>Pristionchus</taxon>
    </lineage>
</organism>
<evidence type="ECO:0000259" key="2">
    <source>
        <dbReference type="SMART" id="SM00703"/>
    </source>
</evidence>
<feature type="non-terminal residue" evidence="3">
    <location>
        <position position="435"/>
    </location>
</feature>
<dbReference type="PANTHER" id="PTHR11161:SF55">
    <property type="entry name" value="NOSE RESISTANT-TO-FLUOXETINE PROTEIN N-TERMINAL DOMAIN-CONTAINING PROTEIN"/>
    <property type="match status" value="1"/>
</dbReference>
<reference evidence="3" key="1">
    <citation type="submission" date="2023-10" db="EMBL/GenBank/DDBJ databases">
        <title>Genome assembly of Pristionchus species.</title>
        <authorList>
            <person name="Yoshida K."/>
            <person name="Sommer R.J."/>
        </authorList>
    </citation>
    <scope>NUCLEOTIDE SEQUENCE</scope>
    <source>
        <strain evidence="3">RS0144</strain>
    </source>
</reference>
<feature type="transmembrane region" description="Helical" evidence="1">
    <location>
        <begin position="372"/>
        <end position="394"/>
    </location>
</feature>
<dbReference type="SMART" id="SM00703">
    <property type="entry name" value="NRF"/>
    <property type="match status" value="1"/>
</dbReference>
<feature type="domain" description="Nose resistant-to-fluoxetine protein N-terminal" evidence="2">
    <location>
        <begin position="62"/>
        <end position="204"/>
    </location>
</feature>
<feature type="transmembrane region" description="Helical" evidence="1">
    <location>
        <begin position="255"/>
        <end position="273"/>
    </location>
</feature>
<feature type="transmembrane region" description="Helical" evidence="1">
    <location>
        <begin position="216"/>
        <end position="243"/>
    </location>
</feature>
<accession>A0AAV5SR47</accession>
<keyword evidence="4" id="KW-1185">Reference proteome</keyword>
<dbReference type="EMBL" id="BTSX01000002">
    <property type="protein sequence ID" value="GMS85252.1"/>
    <property type="molecule type" value="Genomic_DNA"/>
</dbReference>
<proteinExistence type="predicted"/>
<name>A0AAV5SR47_9BILA</name>
<dbReference type="InterPro" id="IPR006621">
    <property type="entry name" value="Nose-resist-to-fluoxetine_N"/>
</dbReference>
<feature type="non-terminal residue" evidence="3">
    <location>
        <position position="1"/>
    </location>
</feature>
<keyword evidence="1" id="KW-1133">Transmembrane helix</keyword>
<dbReference type="Pfam" id="PF20146">
    <property type="entry name" value="NRF"/>
    <property type="match status" value="1"/>
</dbReference>
<keyword evidence="1" id="KW-0812">Transmembrane</keyword>
<dbReference type="AlphaFoldDB" id="A0AAV5SR47"/>
<feature type="transmembrane region" description="Helical" evidence="1">
    <location>
        <begin position="293"/>
        <end position="312"/>
    </location>
</feature>
<gene>
    <name evidence="3" type="ORF">PENTCL1PPCAC_7427</name>
</gene>
<dbReference type="PANTHER" id="PTHR11161">
    <property type="entry name" value="O-ACYLTRANSFERASE"/>
    <property type="match status" value="1"/>
</dbReference>
<evidence type="ECO:0000256" key="1">
    <source>
        <dbReference type="SAM" id="Phobius"/>
    </source>
</evidence>